<sequence length="239" mass="27329">MMEKNNSGIKKKLPSTPQNGEEVVASPLKAVRMTVSSPEGPLAAYGPFFLEYALMSEYNLLRKQRLPGLYVVPSAKTPLHWFGVLFIRQGIYQEGVFKFDLNIPENYPDGDCPKLTFTPPVFHPMVNPLTGELEVQRTFSKWRRSSNHIWQVLLFARRVFYRIDTAEPLNEEAATLYDKDLDSFKVKVHECVQSIKEHLYDPCDSDDDHAIAFSPWEETVHGNVKLSILNNRKEEVGGK</sequence>
<dbReference type="InterPro" id="IPR000608">
    <property type="entry name" value="UBC"/>
</dbReference>
<dbReference type="AlphaFoldDB" id="A0A9Q1CBN0"/>
<keyword evidence="4" id="KW-1185">Reference proteome</keyword>
<feature type="domain" description="UBC core" evidence="2">
    <location>
        <begin position="49"/>
        <end position="197"/>
    </location>
</feature>
<dbReference type="SMART" id="SM00212">
    <property type="entry name" value="UBCc"/>
    <property type="match status" value="1"/>
</dbReference>
<dbReference type="Proteomes" id="UP001152320">
    <property type="component" value="Chromosome 5"/>
</dbReference>
<dbReference type="EMBL" id="JAIZAY010000005">
    <property type="protein sequence ID" value="KAJ8041980.1"/>
    <property type="molecule type" value="Genomic_DNA"/>
</dbReference>
<accession>A0A9Q1CBN0</accession>
<feature type="region of interest" description="Disordered" evidence="1">
    <location>
        <begin position="1"/>
        <end position="21"/>
    </location>
</feature>
<proteinExistence type="predicted"/>
<dbReference type="CDD" id="cd23814">
    <property type="entry name" value="UEV_AKTIP"/>
    <property type="match status" value="1"/>
</dbReference>
<dbReference type="InterPro" id="IPR050113">
    <property type="entry name" value="Ub_conjugating_enzyme"/>
</dbReference>
<dbReference type="PANTHER" id="PTHR24067">
    <property type="entry name" value="UBIQUITIN-CONJUGATING ENZYME E2"/>
    <property type="match status" value="1"/>
</dbReference>
<dbReference type="Pfam" id="PF00179">
    <property type="entry name" value="UQ_con"/>
    <property type="match status" value="1"/>
</dbReference>
<evidence type="ECO:0000259" key="2">
    <source>
        <dbReference type="PROSITE" id="PS50127"/>
    </source>
</evidence>
<gene>
    <name evidence="3" type="ORF">HOLleu_12932</name>
</gene>
<dbReference type="PROSITE" id="PS50127">
    <property type="entry name" value="UBC_2"/>
    <property type="match status" value="1"/>
</dbReference>
<reference evidence="3" key="1">
    <citation type="submission" date="2021-10" db="EMBL/GenBank/DDBJ databases">
        <title>Tropical sea cucumber genome reveals ecological adaptation and Cuvierian tubules defense mechanism.</title>
        <authorList>
            <person name="Chen T."/>
        </authorList>
    </citation>
    <scope>NUCLEOTIDE SEQUENCE</scope>
    <source>
        <strain evidence="3">Nanhai2018</strain>
        <tissue evidence="3">Muscle</tissue>
    </source>
</reference>
<dbReference type="Gene3D" id="3.10.110.10">
    <property type="entry name" value="Ubiquitin Conjugating Enzyme"/>
    <property type="match status" value="1"/>
</dbReference>
<protein>
    <submittedName>
        <fullName evidence="3">AKT-interacting protein</fullName>
    </submittedName>
</protein>
<dbReference type="OrthoDB" id="5596422at2759"/>
<comment type="caution">
    <text evidence="3">The sequence shown here is derived from an EMBL/GenBank/DDBJ whole genome shotgun (WGS) entry which is preliminary data.</text>
</comment>
<dbReference type="SUPFAM" id="SSF54495">
    <property type="entry name" value="UBC-like"/>
    <property type="match status" value="1"/>
</dbReference>
<dbReference type="InterPro" id="IPR016135">
    <property type="entry name" value="UBQ-conjugating_enzyme/RWD"/>
</dbReference>
<evidence type="ECO:0000313" key="3">
    <source>
        <dbReference type="EMBL" id="KAJ8041980.1"/>
    </source>
</evidence>
<organism evidence="3 4">
    <name type="scientific">Holothuria leucospilota</name>
    <name type="common">Black long sea cucumber</name>
    <name type="synonym">Mertensiothuria leucospilota</name>
    <dbReference type="NCBI Taxonomy" id="206669"/>
    <lineage>
        <taxon>Eukaryota</taxon>
        <taxon>Metazoa</taxon>
        <taxon>Echinodermata</taxon>
        <taxon>Eleutherozoa</taxon>
        <taxon>Echinozoa</taxon>
        <taxon>Holothuroidea</taxon>
        <taxon>Aspidochirotacea</taxon>
        <taxon>Aspidochirotida</taxon>
        <taxon>Holothuriidae</taxon>
        <taxon>Holothuria</taxon>
    </lineage>
</organism>
<evidence type="ECO:0000256" key="1">
    <source>
        <dbReference type="SAM" id="MobiDB-lite"/>
    </source>
</evidence>
<evidence type="ECO:0000313" key="4">
    <source>
        <dbReference type="Proteomes" id="UP001152320"/>
    </source>
</evidence>
<name>A0A9Q1CBN0_HOLLE</name>